<accession>A0A3B0ZP94</accession>
<dbReference type="Gene3D" id="3.40.50.2000">
    <property type="entry name" value="Glycogen Phosphorylase B"/>
    <property type="match status" value="2"/>
</dbReference>
<sequence length="326" mass="36245">MKILAIRIGRVGDIVMITPALQAIIETYPGAEVHLLTSPDGRRVLKGFSSQVSKLIVHDRKSPLAFYHVKKTEETLHDENYDKVFCFELNPRFSDLSKRLTDNNFCIDYSNEPAHYSRRCLDAVARSVEGELKDYWITLPVHDESRIKARAILAEEGIRDETFVVGLHPTYSGLKKVAWRRTNSAGRLWPAESFAELAKLIAAYGKERGLDIRIIMDLMPDEVATGENIVQMSNGAATMLVPPLDFERYKATLERMDVLVVSNTGPMHLGGAVGTHVVAFFGDVPPSDSAAYVAEGQNVNIMAASKEVADITPQEAFEACKSFFPK</sequence>
<dbReference type="Pfam" id="PF01075">
    <property type="entry name" value="Glyco_transf_9"/>
    <property type="match status" value="1"/>
</dbReference>
<reference evidence="3" key="1">
    <citation type="submission" date="2018-06" db="EMBL/GenBank/DDBJ databases">
        <authorList>
            <person name="Zhirakovskaya E."/>
        </authorList>
    </citation>
    <scope>NUCLEOTIDE SEQUENCE</scope>
</reference>
<organism evidence="3">
    <name type="scientific">hydrothermal vent metagenome</name>
    <dbReference type="NCBI Taxonomy" id="652676"/>
    <lineage>
        <taxon>unclassified sequences</taxon>
        <taxon>metagenomes</taxon>
        <taxon>ecological metagenomes</taxon>
    </lineage>
</organism>
<dbReference type="SUPFAM" id="SSF53756">
    <property type="entry name" value="UDP-Glycosyltransferase/glycogen phosphorylase"/>
    <property type="match status" value="1"/>
</dbReference>
<dbReference type="InterPro" id="IPR002201">
    <property type="entry name" value="Glyco_trans_9"/>
</dbReference>
<dbReference type="AlphaFoldDB" id="A0A3B0ZP94"/>
<evidence type="ECO:0008006" key="4">
    <source>
        <dbReference type="Google" id="ProtNLM"/>
    </source>
</evidence>
<gene>
    <name evidence="3" type="ORF">MNBD_GAMMA17-1816</name>
</gene>
<protein>
    <recommendedName>
        <fullName evidence="4">ADP-heptose--lipooligosaccharide heptosyltransferase II</fullName>
    </recommendedName>
</protein>
<dbReference type="InterPro" id="IPR051199">
    <property type="entry name" value="LPS_LOS_Heptosyltrfase"/>
</dbReference>
<proteinExistence type="predicted"/>
<dbReference type="EMBL" id="UOFQ01000082">
    <property type="protein sequence ID" value="VAW87959.1"/>
    <property type="molecule type" value="Genomic_DNA"/>
</dbReference>
<dbReference type="CDD" id="cd03789">
    <property type="entry name" value="GT9_LPS_heptosyltransferase"/>
    <property type="match status" value="1"/>
</dbReference>
<evidence type="ECO:0000256" key="1">
    <source>
        <dbReference type="ARBA" id="ARBA00022676"/>
    </source>
</evidence>
<name>A0A3B0ZP94_9ZZZZ</name>
<dbReference type="PANTHER" id="PTHR30160">
    <property type="entry name" value="TETRAACYLDISACCHARIDE 4'-KINASE-RELATED"/>
    <property type="match status" value="1"/>
</dbReference>
<dbReference type="GO" id="GO:0005829">
    <property type="term" value="C:cytosol"/>
    <property type="evidence" value="ECO:0007669"/>
    <property type="project" value="TreeGrafter"/>
</dbReference>
<evidence type="ECO:0000313" key="3">
    <source>
        <dbReference type="EMBL" id="VAW87959.1"/>
    </source>
</evidence>
<evidence type="ECO:0000256" key="2">
    <source>
        <dbReference type="ARBA" id="ARBA00022679"/>
    </source>
</evidence>
<keyword evidence="1" id="KW-0328">Glycosyltransferase</keyword>
<dbReference type="GO" id="GO:0009244">
    <property type="term" value="P:lipopolysaccharide core region biosynthetic process"/>
    <property type="evidence" value="ECO:0007669"/>
    <property type="project" value="TreeGrafter"/>
</dbReference>
<dbReference type="GO" id="GO:0008713">
    <property type="term" value="F:ADP-heptose-lipopolysaccharide heptosyltransferase activity"/>
    <property type="evidence" value="ECO:0007669"/>
    <property type="project" value="TreeGrafter"/>
</dbReference>
<keyword evidence="2" id="KW-0808">Transferase</keyword>